<proteinExistence type="predicted"/>
<accession>H6BMX7</accession>
<dbReference type="EMBL" id="JH226130">
    <property type="protein sequence ID" value="EHY53100.1"/>
    <property type="molecule type" value="Genomic_DNA"/>
</dbReference>
<name>H6BMX7_EXODN</name>
<dbReference type="InterPro" id="IPR011009">
    <property type="entry name" value="Kinase-like_dom_sf"/>
</dbReference>
<evidence type="ECO:0000313" key="2">
    <source>
        <dbReference type="EMBL" id="EHY53100.1"/>
    </source>
</evidence>
<organism evidence="2 3">
    <name type="scientific">Exophiala dermatitidis (strain ATCC 34100 / CBS 525.76 / NIH/UT8656)</name>
    <name type="common">Black yeast</name>
    <name type="synonym">Wangiella dermatitidis</name>
    <dbReference type="NCBI Taxonomy" id="858893"/>
    <lineage>
        <taxon>Eukaryota</taxon>
        <taxon>Fungi</taxon>
        <taxon>Dikarya</taxon>
        <taxon>Ascomycota</taxon>
        <taxon>Pezizomycotina</taxon>
        <taxon>Eurotiomycetes</taxon>
        <taxon>Chaetothyriomycetidae</taxon>
        <taxon>Chaetothyriales</taxon>
        <taxon>Herpotrichiellaceae</taxon>
        <taxon>Exophiala</taxon>
    </lineage>
</organism>
<dbReference type="SUPFAM" id="SSF56112">
    <property type="entry name" value="Protein kinase-like (PK-like)"/>
    <property type="match status" value="1"/>
</dbReference>
<feature type="compositionally biased region" description="Acidic residues" evidence="1">
    <location>
        <begin position="1"/>
        <end position="16"/>
    </location>
</feature>
<feature type="region of interest" description="Disordered" evidence="1">
    <location>
        <begin position="1"/>
        <end position="21"/>
    </location>
</feature>
<dbReference type="OrthoDB" id="3645574at2759"/>
<gene>
    <name evidence="2" type="ORF">HMPREF1120_01300</name>
</gene>
<dbReference type="PANTHER" id="PTHR21310:SF37">
    <property type="entry name" value="AMINOGLYCOSIDE PHOSPHOTRANSFERASE DOMAIN-CONTAINING PROTEIN"/>
    <property type="match status" value="1"/>
</dbReference>
<dbReference type="InterPro" id="IPR051678">
    <property type="entry name" value="AGP_Transferase"/>
</dbReference>
<evidence type="ECO:0000256" key="1">
    <source>
        <dbReference type="SAM" id="MobiDB-lite"/>
    </source>
</evidence>
<dbReference type="Proteomes" id="UP000007304">
    <property type="component" value="Unassembled WGS sequence"/>
</dbReference>
<reference evidence="2" key="1">
    <citation type="submission" date="2011-07" db="EMBL/GenBank/DDBJ databases">
        <title>The Genome Sequence of Exophiala (Wangiella) dermatitidis NIH/UT8656.</title>
        <authorList>
            <consortium name="The Broad Institute Genome Sequencing Platform"/>
            <person name="Cuomo C."/>
            <person name="Wang Z."/>
            <person name="Hunicke-Smith S."/>
            <person name="Szanislo P.J."/>
            <person name="Earl A."/>
            <person name="Young S.K."/>
            <person name="Zeng Q."/>
            <person name="Gargeya S."/>
            <person name="Fitzgerald M."/>
            <person name="Haas B."/>
            <person name="Abouelleil A."/>
            <person name="Alvarado L."/>
            <person name="Arachchi H.M."/>
            <person name="Berlin A."/>
            <person name="Brown A."/>
            <person name="Chapman S.B."/>
            <person name="Chen Z."/>
            <person name="Dunbar C."/>
            <person name="Freedman E."/>
            <person name="Gearin G."/>
            <person name="Gellesch M."/>
            <person name="Goldberg J."/>
            <person name="Griggs A."/>
            <person name="Gujja S."/>
            <person name="Heiman D."/>
            <person name="Howarth C."/>
            <person name="Larson L."/>
            <person name="Lui A."/>
            <person name="MacDonald P.J.P."/>
            <person name="Montmayeur A."/>
            <person name="Murphy C."/>
            <person name="Neiman D."/>
            <person name="Pearson M."/>
            <person name="Priest M."/>
            <person name="Roberts A."/>
            <person name="Saif S."/>
            <person name="Shea T."/>
            <person name="Shenoy N."/>
            <person name="Sisk P."/>
            <person name="Stolte C."/>
            <person name="Sykes S."/>
            <person name="Wortman J."/>
            <person name="Nusbaum C."/>
            <person name="Birren B."/>
        </authorList>
    </citation>
    <scope>NUCLEOTIDE SEQUENCE</scope>
    <source>
        <strain evidence="2">NIH/UT8656</strain>
    </source>
</reference>
<dbReference type="HOGENOM" id="CLU_025005_3_1_1"/>
<dbReference type="InParanoid" id="H6BMX7"/>
<dbReference type="RefSeq" id="XP_009153561.1">
    <property type="nucleotide sequence ID" value="XM_009155313.1"/>
</dbReference>
<protein>
    <submittedName>
        <fullName evidence="2">Uncharacterized protein</fullName>
    </submittedName>
</protein>
<dbReference type="PANTHER" id="PTHR21310">
    <property type="entry name" value="AMINOGLYCOSIDE PHOSPHOTRANSFERASE-RELATED-RELATED"/>
    <property type="match status" value="1"/>
</dbReference>
<dbReference type="GeneID" id="20305939"/>
<sequence length="537" mass="62257">MPPQSEEQEDATDEGCEWEKPIQDLEEEDDNMLIHMEWDRLEEEFLQYLETERPTIKAIVAQHLNLKAHQTCSVAKRYEWMGGTYNVCIPVFISNWRARRVLIRCPFPHRLGGLHKTTLMEEKLRCEAASFAWLSRNCPRVPIPHLFGFGLPGGLQFSPLEHAPWYQRVSTFLRWCWARACGRSYFRPFAPLQSRVSLKSGYLLIECFEKERGQTLSAVGHPPPEHRPTLFRSLRRILLDLARPLSKIGSFTVHDSGEVCLTNRPLTRGLVVLENAGVPTKIPQNQTYSSTESYLLDLINCHDQRLIHQPNAARSKLDLEGQMATIVALRALYSTFMSTPLQREPPIFQFTDLHEDNLFVDENYCITGIVDIEFSCALPREMQHPPFWLSGHELDDLDGEGTQENEEKFERACEEFLRILEEEDDDDDGETFPICPRDYAQAMRDSLRRKQHWYLTAVKIPRIAYNIFVNKIQPQFAFSHSEEEAGKFQDVMAKYWRVDTVAFFEQKRHEWSNHLSQLRSIQSPSTSTPVCVLLPIS</sequence>
<keyword evidence="3" id="KW-1185">Reference proteome</keyword>
<dbReference type="VEuPathDB" id="FungiDB:HMPREF1120_01300"/>
<evidence type="ECO:0000313" key="3">
    <source>
        <dbReference type="Proteomes" id="UP000007304"/>
    </source>
</evidence>
<dbReference type="STRING" id="858893.H6BMX7"/>
<dbReference type="AlphaFoldDB" id="H6BMX7"/>